<sequence length="106" mass="11564">MMSVSQTPQNRRRDRGTRNPSGPEAVTEESRSERDDSKATITALADAVASLTRKMGDLQAIVMNMQPSPDETAGTVKPPPGDEHRTNETDNAANKSNRERIIQDAS</sequence>
<accession>A0A5S6Q9I6</accession>
<organism evidence="2 3">
    <name type="scientific">Trichuris muris</name>
    <name type="common">Mouse whipworm</name>
    <dbReference type="NCBI Taxonomy" id="70415"/>
    <lineage>
        <taxon>Eukaryota</taxon>
        <taxon>Metazoa</taxon>
        <taxon>Ecdysozoa</taxon>
        <taxon>Nematoda</taxon>
        <taxon>Enoplea</taxon>
        <taxon>Dorylaimia</taxon>
        <taxon>Trichinellida</taxon>
        <taxon>Trichuridae</taxon>
        <taxon>Trichuris</taxon>
    </lineage>
</organism>
<dbReference type="AlphaFoldDB" id="A0A5S6Q9I6"/>
<dbReference type="Proteomes" id="UP000046395">
    <property type="component" value="Unassembled WGS sequence"/>
</dbReference>
<proteinExistence type="predicted"/>
<name>A0A5S6Q9I6_TRIMR</name>
<evidence type="ECO:0000313" key="2">
    <source>
        <dbReference type="Proteomes" id="UP000046395"/>
    </source>
</evidence>
<keyword evidence="2" id="KW-1185">Reference proteome</keyword>
<evidence type="ECO:0000256" key="1">
    <source>
        <dbReference type="SAM" id="MobiDB-lite"/>
    </source>
</evidence>
<protein>
    <submittedName>
        <fullName evidence="3">Uncharacterized protein</fullName>
    </submittedName>
</protein>
<dbReference type="WBParaSite" id="TMUE_1000003904.1">
    <property type="protein sequence ID" value="TMUE_1000003904.1"/>
    <property type="gene ID" value="WBGene00298813"/>
</dbReference>
<feature type="compositionally biased region" description="Basic and acidic residues" evidence="1">
    <location>
        <begin position="96"/>
        <end position="106"/>
    </location>
</feature>
<feature type="compositionally biased region" description="Basic and acidic residues" evidence="1">
    <location>
        <begin position="28"/>
        <end position="38"/>
    </location>
</feature>
<feature type="region of interest" description="Disordered" evidence="1">
    <location>
        <begin position="1"/>
        <end position="39"/>
    </location>
</feature>
<reference evidence="3" key="1">
    <citation type="submission" date="2019-12" db="UniProtKB">
        <authorList>
            <consortium name="WormBaseParasite"/>
        </authorList>
    </citation>
    <scope>IDENTIFICATION</scope>
</reference>
<evidence type="ECO:0000313" key="3">
    <source>
        <dbReference type="WBParaSite" id="TMUE_1000003904.1"/>
    </source>
</evidence>
<feature type="region of interest" description="Disordered" evidence="1">
    <location>
        <begin position="63"/>
        <end position="106"/>
    </location>
</feature>